<dbReference type="GO" id="GO:1990281">
    <property type="term" value="C:efflux pump complex"/>
    <property type="evidence" value="ECO:0007669"/>
    <property type="project" value="TreeGrafter"/>
</dbReference>
<keyword evidence="2" id="KW-0472">Membrane</keyword>
<keyword evidence="4" id="KW-1185">Reference proteome</keyword>
<reference evidence="4" key="1">
    <citation type="submission" date="2016-10" db="EMBL/GenBank/DDBJ databases">
        <authorList>
            <person name="Varghese N."/>
            <person name="Submissions S."/>
        </authorList>
    </citation>
    <scope>NUCLEOTIDE SEQUENCE [LARGE SCALE GENOMIC DNA]</scope>
    <source>
        <strain evidence="4">DSM 27839</strain>
    </source>
</reference>
<accession>A0A1H3FW16</accession>
<dbReference type="Gene3D" id="2.40.30.170">
    <property type="match status" value="1"/>
</dbReference>
<comment type="similarity">
    <text evidence="1">Belongs to the membrane fusion protein (MFP) (TC 8.A.1) family.</text>
</comment>
<protein>
    <submittedName>
        <fullName evidence="3">RND family efflux transporter, MFP subunit</fullName>
    </submittedName>
</protein>
<proteinExistence type="inferred from homology"/>
<dbReference type="Proteomes" id="UP000183400">
    <property type="component" value="Unassembled WGS sequence"/>
</dbReference>
<gene>
    <name evidence="3" type="ORF">SAMN05444358_11913</name>
</gene>
<organism evidence="3 4">
    <name type="scientific">Ruegeria halocynthiae</name>
    <dbReference type="NCBI Taxonomy" id="985054"/>
    <lineage>
        <taxon>Bacteria</taxon>
        <taxon>Pseudomonadati</taxon>
        <taxon>Pseudomonadota</taxon>
        <taxon>Alphaproteobacteria</taxon>
        <taxon>Rhodobacterales</taxon>
        <taxon>Roseobacteraceae</taxon>
        <taxon>Ruegeria</taxon>
    </lineage>
</organism>
<evidence type="ECO:0000256" key="1">
    <source>
        <dbReference type="ARBA" id="ARBA00009477"/>
    </source>
</evidence>
<dbReference type="RefSeq" id="WP_074739589.1">
    <property type="nucleotide sequence ID" value="NZ_FNNP01000019.1"/>
</dbReference>
<dbReference type="Gene3D" id="2.40.50.100">
    <property type="match status" value="1"/>
</dbReference>
<dbReference type="InterPro" id="IPR006143">
    <property type="entry name" value="RND_pump_MFP"/>
</dbReference>
<dbReference type="STRING" id="985054.SAMN05444358_11913"/>
<dbReference type="AlphaFoldDB" id="A0A1H3FW16"/>
<evidence type="ECO:0000313" key="4">
    <source>
        <dbReference type="Proteomes" id="UP000183400"/>
    </source>
</evidence>
<dbReference type="SUPFAM" id="SSF111369">
    <property type="entry name" value="HlyD-like secretion proteins"/>
    <property type="match status" value="1"/>
</dbReference>
<feature type="transmembrane region" description="Helical" evidence="2">
    <location>
        <begin position="16"/>
        <end position="34"/>
    </location>
</feature>
<evidence type="ECO:0000256" key="2">
    <source>
        <dbReference type="SAM" id="Phobius"/>
    </source>
</evidence>
<dbReference type="PANTHER" id="PTHR30469:SF15">
    <property type="entry name" value="HLYD FAMILY OF SECRETION PROTEINS"/>
    <property type="match status" value="1"/>
</dbReference>
<keyword evidence="2" id="KW-1133">Transmembrane helix</keyword>
<keyword evidence="2" id="KW-0812">Transmembrane</keyword>
<evidence type="ECO:0000313" key="3">
    <source>
        <dbReference type="EMBL" id="SDX95151.1"/>
    </source>
</evidence>
<dbReference type="NCBIfam" id="TIGR01730">
    <property type="entry name" value="RND_mfp"/>
    <property type="match status" value="1"/>
</dbReference>
<dbReference type="OrthoDB" id="7811737at2"/>
<dbReference type="EMBL" id="FNNP01000019">
    <property type="protein sequence ID" value="SDX95151.1"/>
    <property type="molecule type" value="Genomic_DNA"/>
</dbReference>
<name>A0A1H3FW16_9RHOB</name>
<dbReference type="GO" id="GO:0015562">
    <property type="term" value="F:efflux transmembrane transporter activity"/>
    <property type="evidence" value="ECO:0007669"/>
    <property type="project" value="TreeGrafter"/>
</dbReference>
<sequence length="382" mass="41707">MTEKLAGPPQNPKRRWLWIVLALLLLVAIVILLFDTEDTIDVQATTTMPQPPVVSVVTMPPKRVQAQISAFAEVRPRWDAELKSAVSGRIIAVHDAALSGAKVERESPLFSIEKAPYDSAVAAAEVELEQAKLGLLRAQNNVTVARRQFDRDEVEPPTDLALNLPQLRVAEKIVVAAEARLNAARTELAETDVVAPFSGFVTRRFASLGQTVAPGDALLHISDDRQFELVAEFSQADWALLDHPVSGAKANLIHRSGAVLGKAQVRRGGGFLDQNTRQVRVFLDVTSPDDQILAGDFLKVRLPGRMISDTLTLPESTLTRAGFIWLVGNDEHLQRINPDILFRNEGTITISAPEGSGPWRVAKTPLASFLPGQRVTPLLDEG</sequence>
<dbReference type="Gene3D" id="1.10.287.470">
    <property type="entry name" value="Helix hairpin bin"/>
    <property type="match status" value="1"/>
</dbReference>
<dbReference type="PANTHER" id="PTHR30469">
    <property type="entry name" value="MULTIDRUG RESISTANCE PROTEIN MDTA"/>
    <property type="match status" value="1"/>
</dbReference>